<evidence type="ECO:0000313" key="2">
    <source>
        <dbReference type="Proteomes" id="UP000887116"/>
    </source>
</evidence>
<dbReference type="OrthoDB" id="10489207at2759"/>
<organism evidence="1 2">
    <name type="scientific">Trichonephila clavata</name>
    <name type="common">Joro spider</name>
    <name type="synonym">Nephila clavata</name>
    <dbReference type="NCBI Taxonomy" id="2740835"/>
    <lineage>
        <taxon>Eukaryota</taxon>
        <taxon>Metazoa</taxon>
        <taxon>Ecdysozoa</taxon>
        <taxon>Arthropoda</taxon>
        <taxon>Chelicerata</taxon>
        <taxon>Arachnida</taxon>
        <taxon>Araneae</taxon>
        <taxon>Araneomorphae</taxon>
        <taxon>Entelegynae</taxon>
        <taxon>Araneoidea</taxon>
        <taxon>Nephilidae</taxon>
        <taxon>Trichonephila</taxon>
    </lineage>
</organism>
<reference evidence="1" key="1">
    <citation type="submission" date="2020-07" db="EMBL/GenBank/DDBJ databases">
        <title>Multicomponent nature underlies the extraordinary mechanical properties of spider dragline silk.</title>
        <authorList>
            <person name="Kono N."/>
            <person name="Nakamura H."/>
            <person name="Mori M."/>
            <person name="Yoshida Y."/>
            <person name="Ohtoshi R."/>
            <person name="Malay A.D."/>
            <person name="Moran D.A.P."/>
            <person name="Tomita M."/>
            <person name="Numata K."/>
            <person name="Arakawa K."/>
        </authorList>
    </citation>
    <scope>NUCLEOTIDE SEQUENCE</scope>
</reference>
<name>A0A8X6J9R4_TRICU</name>
<dbReference type="EMBL" id="BMAO01018842">
    <property type="protein sequence ID" value="GFR26550.1"/>
    <property type="molecule type" value="Genomic_DNA"/>
</dbReference>
<evidence type="ECO:0000313" key="1">
    <source>
        <dbReference type="EMBL" id="GFR26550.1"/>
    </source>
</evidence>
<proteinExistence type="predicted"/>
<feature type="non-terminal residue" evidence="1">
    <location>
        <position position="97"/>
    </location>
</feature>
<keyword evidence="2" id="KW-1185">Reference proteome</keyword>
<sequence length="97" mass="11114">MSWYGIRGNWRKFQKVTNVDSLGDSSSDDFDLDDAIEEFTKEQNKIEKLSDDEIDFLVEEFAEACSSDPNSSVTNKLSPMTIYQIARTIQNPSLKIR</sequence>
<protein>
    <submittedName>
        <fullName evidence="1">Uncharacterized protein</fullName>
    </submittedName>
</protein>
<dbReference type="Proteomes" id="UP000887116">
    <property type="component" value="Unassembled WGS sequence"/>
</dbReference>
<gene>
    <name evidence="1" type="primary">NCL1_11387</name>
    <name evidence="1" type="ORF">TNCT_173921</name>
</gene>
<comment type="caution">
    <text evidence="1">The sequence shown here is derived from an EMBL/GenBank/DDBJ whole genome shotgun (WGS) entry which is preliminary data.</text>
</comment>
<accession>A0A8X6J9R4</accession>
<dbReference type="AlphaFoldDB" id="A0A8X6J9R4"/>